<accession>A0ACC0UUS8</accession>
<gene>
    <name evidence="1" type="ORF">N3K66_007721</name>
</gene>
<name>A0ACC0UUS8_9HYPO</name>
<evidence type="ECO:0000313" key="2">
    <source>
        <dbReference type="Proteomes" id="UP001163324"/>
    </source>
</evidence>
<proteinExistence type="predicted"/>
<dbReference type="Proteomes" id="UP001163324">
    <property type="component" value="Chromosome 7"/>
</dbReference>
<evidence type="ECO:0000313" key="1">
    <source>
        <dbReference type="EMBL" id="KAI9897865.1"/>
    </source>
</evidence>
<organism evidence="1 2">
    <name type="scientific">Trichothecium roseum</name>
    <dbReference type="NCBI Taxonomy" id="47278"/>
    <lineage>
        <taxon>Eukaryota</taxon>
        <taxon>Fungi</taxon>
        <taxon>Dikarya</taxon>
        <taxon>Ascomycota</taxon>
        <taxon>Pezizomycotina</taxon>
        <taxon>Sordariomycetes</taxon>
        <taxon>Hypocreomycetidae</taxon>
        <taxon>Hypocreales</taxon>
        <taxon>Hypocreales incertae sedis</taxon>
        <taxon>Trichothecium</taxon>
    </lineage>
</organism>
<reference evidence="1" key="1">
    <citation type="submission" date="2022-10" db="EMBL/GenBank/DDBJ databases">
        <title>Complete Genome of Trichothecium roseum strain YXFP-22015, a Plant Pathogen Isolated from Citrus.</title>
        <authorList>
            <person name="Wang Y."/>
            <person name="Zhu L."/>
        </authorList>
    </citation>
    <scope>NUCLEOTIDE SEQUENCE</scope>
    <source>
        <strain evidence="1">YXFP-22015</strain>
    </source>
</reference>
<protein>
    <submittedName>
        <fullName evidence="1">Uncharacterized protein</fullName>
    </submittedName>
</protein>
<sequence>MPRKFKTEASVMQDRENQRRSRARRKDYVQDLETRLREYERRGVGATVEMQQAARAVEAENSALRSILADFLAPREIEARLRAAGGDMPAVSDGLRTHSTDNASFKQEQEQQQQQQQQQPLYSHQDARNLLGPQETNSHRTNYEPASRNSPHADVDVQYHPALKASTMEKSCTEAALILSQLGGHSDARRFRNSLGCVGDEECVVRNTVLMQMMDEKVT</sequence>
<keyword evidence="2" id="KW-1185">Reference proteome</keyword>
<dbReference type="EMBL" id="CM047946">
    <property type="protein sequence ID" value="KAI9897865.1"/>
    <property type="molecule type" value="Genomic_DNA"/>
</dbReference>
<comment type="caution">
    <text evidence="1">The sequence shown here is derived from an EMBL/GenBank/DDBJ whole genome shotgun (WGS) entry which is preliminary data.</text>
</comment>